<evidence type="ECO:0000313" key="5">
    <source>
        <dbReference type="Proteomes" id="UP001515500"/>
    </source>
</evidence>
<dbReference type="InterPro" id="IPR017853">
    <property type="entry name" value="GH"/>
</dbReference>
<accession>A0AB40B9W3</accession>
<dbReference type="RefSeq" id="XP_039124073.1">
    <property type="nucleotide sequence ID" value="XM_039268139.1"/>
</dbReference>
<keyword evidence="2" id="KW-0378">Hydrolase</keyword>
<proteinExistence type="inferred from homology"/>
<dbReference type="PROSITE" id="PS00653">
    <property type="entry name" value="GLYCOSYL_HYDROL_F1_2"/>
    <property type="match status" value="1"/>
</dbReference>
<keyword evidence="3" id="KW-0326">Glycosidase</keyword>
<sequence length="554" mass="63098">MALITIPSSSFYFTTASKQEFSFINNGKRLSLVGIQRRTCSPLVCKKSSNNGDSKKSKVEPQVLLGRKSFPSGFTFGASSSAYQVEGGASEGGRGPCIWDTFALQHPEKIQDRSSGSVACDSFRKYEEDVKLLKDAGMDAYRFSISWSRILPKGSIKGGINHEGIAYYNNLINELIQNGIKPFVTIFHWDVPQALEDEYGGFLNRRILDDFKDYCEVCFREFGDRVKHWITLNEPWTFSSYGYDTGVFAPGRSSISGNCSLGDSAREPYIVSHNLILAHALAVKLYREKFQDTQKGEVGITLVSHWMTPITNSVQNEQTAERALKFMFGWYMDPLVHGDYPFIMKALVRERLPCFTEEESEMIKGSYDFIGINYYTARYAYSLPLSSNDRPISYNADSYVDLRVSKLDGGLIGEPSGSNWLFVYPDGIRDLLLYTKNKYNDPVIYITENGTSELDSETLSLQEALDDKKRVNYYALHLSKVEEAIRYSYKASTWFLFLINKLIHTHMHTHTHTTCSHVSIYDGWIGYTTCSHVSRHKYIHTYINTYIHIVEITR</sequence>
<dbReference type="Proteomes" id="UP001515500">
    <property type="component" value="Chromosome 5"/>
</dbReference>
<dbReference type="FunFam" id="3.20.20.80:FF:000022">
    <property type="entry name" value="Beta-glucosidase 11"/>
    <property type="match status" value="1"/>
</dbReference>
<dbReference type="SUPFAM" id="SSF51445">
    <property type="entry name" value="(Trans)glycosidases"/>
    <property type="match status" value="1"/>
</dbReference>
<organism evidence="5 6">
    <name type="scientific">Dioscorea cayennensis subsp. rotundata</name>
    <name type="common">White Guinea yam</name>
    <name type="synonym">Dioscorea rotundata</name>
    <dbReference type="NCBI Taxonomy" id="55577"/>
    <lineage>
        <taxon>Eukaryota</taxon>
        <taxon>Viridiplantae</taxon>
        <taxon>Streptophyta</taxon>
        <taxon>Embryophyta</taxon>
        <taxon>Tracheophyta</taxon>
        <taxon>Spermatophyta</taxon>
        <taxon>Magnoliopsida</taxon>
        <taxon>Liliopsida</taxon>
        <taxon>Dioscoreales</taxon>
        <taxon>Dioscoreaceae</taxon>
        <taxon>Dioscorea</taxon>
    </lineage>
</organism>
<evidence type="ECO:0000256" key="3">
    <source>
        <dbReference type="ARBA" id="ARBA00023295"/>
    </source>
</evidence>
<evidence type="ECO:0000256" key="2">
    <source>
        <dbReference type="ARBA" id="ARBA00022801"/>
    </source>
</evidence>
<comment type="similarity">
    <text evidence="1 4">Belongs to the glycosyl hydrolase 1 family.</text>
</comment>
<protein>
    <submittedName>
        <fullName evidence="6">Cyanogenic beta-glucosidase-like isoform X1</fullName>
    </submittedName>
</protein>
<dbReference type="PRINTS" id="PR00131">
    <property type="entry name" value="GLHYDRLASE1"/>
</dbReference>
<name>A0AB40B9W3_DIOCR</name>
<dbReference type="AlphaFoldDB" id="A0AB40B9W3"/>
<evidence type="ECO:0000256" key="4">
    <source>
        <dbReference type="RuleBase" id="RU003690"/>
    </source>
</evidence>
<dbReference type="PANTHER" id="PTHR10353:SF137">
    <property type="entry name" value="MYROSINASE 3-RELATED"/>
    <property type="match status" value="1"/>
</dbReference>
<keyword evidence="5" id="KW-1185">Reference proteome</keyword>
<reference evidence="6" key="1">
    <citation type="submission" date="2025-08" db="UniProtKB">
        <authorList>
            <consortium name="RefSeq"/>
        </authorList>
    </citation>
    <scope>IDENTIFICATION</scope>
</reference>
<dbReference type="Pfam" id="PF00232">
    <property type="entry name" value="Glyco_hydro_1"/>
    <property type="match status" value="1"/>
</dbReference>
<gene>
    <name evidence="6" type="primary">LOC120260617</name>
</gene>
<dbReference type="GO" id="GO:0005975">
    <property type="term" value="P:carbohydrate metabolic process"/>
    <property type="evidence" value="ECO:0007669"/>
    <property type="project" value="InterPro"/>
</dbReference>
<dbReference type="Gene3D" id="3.20.20.80">
    <property type="entry name" value="Glycosidases"/>
    <property type="match status" value="1"/>
</dbReference>
<dbReference type="GO" id="GO:0008422">
    <property type="term" value="F:beta-glucosidase activity"/>
    <property type="evidence" value="ECO:0007669"/>
    <property type="project" value="TreeGrafter"/>
</dbReference>
<dbReference type="PANTHER" id="PTHR10353">
    <property type="entry name" value="GLYCOSYL HYDROLASE"/>
    <property type="match status" value="1"/>
</dbReference>
<evidence type="ECO:0000256" key="1">
    <source>
        <dbReference type="ARBA" id="ARBA00010838"/>
    </source>
</evidence>
<dbReference type="InterPro" id="IPR001360">
    <property type="entry name" value="Glyco_hydro_1"/>
</dbReference>
<dbReference type="InterPro" id="IPR033132">
    <property type="entry name" value="GH_1_N_CS"/>
</dbReference>
<dbReference type="GeneID" id="120260617"/>
<evidence type="ECO:0000313" key="6">
    <source>
        <dbReference type="RefSeq" id="XP_039124073.1"/>
    </source>
</evidence>